<proteinExistence type="predicted"/>
<keyword evidence="1" id="KW-0812">Transmembrane</keyword>
<feature type="domain" description="Thioredoxin" evidence="2">
    <location>
        <begin position="58"/>
        <end position="191"/>
    </location>
</feature>
<evidence type="ECO:0000256" key="1">
    <source>
        <dbReference type="SAM" id="Phobius"/>
    </source>
</evidence>
<feature type="transmembrane region" description="Helical" evidence="1">
    <location>
        <begin position="20"/>
        <end position="42"/>
    </location>
</feature>
<dbReference type="PANTHER" id="PTHR42852">
    <property type="entry name" value="THIOL:DISULFIDE INTERCHANGE PROTEIN DSBE"/>
    <property type="match status" value="1"/>
</dbReference>
<dbReference type="Gene3D" id="3.40.30.10">
    <property type="entry name" value="Glutaredoxin"/>
    <property type="match status" value="1"/>
</dbReference>
<keyword evidence="1" id="KW-0472">Membrane</keyword>
<dbReference type="GO" id="GO:0016491">
    <property type="term" value="F:oxidoreductase activity"/>
    <property type="evidence" value="ECO:0007669"/>
    <property type="project" value="InterPro"/>
</dbReference>
<dbReference type="SUPFAM" id="SSF52833">
    <property type="entry name" value="Thioredoxin-like"/>
    <property type="match status" value="1"/>
</dbReference>
<dbReference type="Pfam" id="PF00578">
    <property type="entry name" value="AhpC-TSA"/>
    <property type="match status" value="1"/>
</dbReference>
<evidence type="ECO:0000313" key="4">
    <source>
        <dbReference type="Proteomes" id="UP000184512"/>
    </source>
</evidence>
<accession>A0A1M6K114</accession>
<protein>
    <submittedName>
        <fullName evidence="3">Peroxiredoxin</fullName>
    </submittedName>
</protein>
<keyword evidence="1" id="KW-1133">Transmembrane helix</keyword>
<name>A0A1M6K114_9ACTN</name>
<sequence length="194" mass="20701">MPEPWSVSADGAVKRGRRLFPVLGLVVVTVLIVAGVFVVQGVPEPTSAASVSADEVGPKVGAEAPDFKALDIEGNPVTLSELKGQPVWLLFQATWCSSCRAELPDVEAMSERVEVVSIYLKEDRETVSDYAQRLDLSIVSVPDPIGEISLRYLTSSVPTHFFIDADGKVASVAKGVLSLAEMEEHLAGIEIPVG</sequence>
<dbReference type="PROSITE" id="PS51352">
    <property type="entry name" value="THIOREDOXIN_2"/>
    <property type="match status" value="1"/>
</dbReference>
<dbReference type="GO" id="GO:0016209">
    <property type="term" value="F:antioxidant activity"/>
    <property type="evidence" value="ECO:0007669"/>
    <property type="project" value="InterPro"/>
</dbReference>
<dbReference type="InterPro" id="IPR036249">
    <property type="entry name" value="Thioredoxin-like_sf"/>
</dbReference>
<gene>
    <name evidence="3" type="ORF">SAMN02745244_02710</name>
</gene>
<dbReference type="OrthoDB" id="9790194at2"/>
<dbReference type="Proteomes" id="UP000184512">
    <property type="component" value="Unassembled WGS sequence"/>
</dbReference>
<dbReference type="InterPro" id="IPR000866">
    <property type="entry name" value="AhpC/TSA"/>
</dbReference>
<dbReference type="STRING" id="1123357.SAMN02745244_02710"/>
<dbReference type="RefSeq" id="WP_073189177.1">
    <property type="nucleotide sequence ID" value="NZ_FQZG01000055.1"/>
</dbReference>
<reference evidence="3 4" key="1">
    <citation type="submission" date="2016-11" db="EMBL/GenBank/DDBJ databases">
        <authorList>
            <person name="Jaros S."/>
            <person name="Januszkiewicz K."/>
            <person name="Wedrychowicz H."/>
        </authorList>
    </citation>
    <scope>NUCLEOTIDE SEQUENCE [LARGE SCALE GENOMIC DNA]</scope>
    <source>
        <strain evidence="3 4">DSM 12906</strain>
    </source>
</reference>
<dbReference type="EMBL" id="FQZG01000055">
    <property type="protein sequence ID" value="SHJ52580.1"/>
    <property type="molecule type" value="Genomic_DNA"/>
</dbReference>
<organism evidence="3 4">
    <name type="scientific">Tessaracoccus bendigoensis DSM 12906</name>
    <dbReference type="NCBI Taxonomy" id="1123357"/>
    <lineage>
        <taxon>Bacteria</taxon>
        <taxon>Bacillati</taxon>
        <taxon>Actinomycetota</taxon>
        <taxon>Actinomycetes</taxon>
        <taxon>Propionibacteriales</taxon>
        <taxon>Propionibacteriaceae</taxon>
        <taxon>Tessaracoccus</taxon>
    </lineage>
</organism>
<dbReference type="InterPro" id="IPR050553">
    <property type="entry name" value="Thioredoxin_ResA/DsbE_sf"/>
</dbReference>
<keyword evidence="4" id="KW-1185">Reference proteome</keyword>
<evidence type="ECO:0000259" key="2">
    <source>
        <dbReference type="PROSITE" id="PS51352"/>
    </source>
</evidence>
<dbReference type="AlphaFoldDB" id="A0A1M6K114"/>
<evidence type="ECO:0000313" key="3">
    <source>
        <dbReference type="EMBL" id="SHJ52580.1"/>
    </source>
</evidence>
<dbReference type="PANTHER" id="PTHR42852:SF13">
    <property type="entry name" value="PROTEIN DIPZ"/>
    <property type="match status" value="1"/>
</dbReference>
<dbReference type="CDD" id="cd02966">
    <property type="entry name" value="TlpA_like_family"/>
    <property type="match status" value="1"/>
</dbReference>
<dbReference type="InterPro" id="IPR013766">
    <property type="entry name" value="Thioredoxin_domain"/>
</dbReference>